<dbReference type="EMBL" id="ACGK02000002">
    <property type="protein sequence ID" value="EGF23002.1"/>
    <property type="molecule type" value="Genomic_DNA"/>
</dbReference>
<dbReference type="Pfam" id="PF12848">
    <property type="entry name" value="ABC_tran_Xtn"/>
    <property type="match status" value="1"/>
</dbReference>
<feature type="compositionally biased region" description="Low complexity" evidence="3">
    <location>
        <begin position="506"/>
        <end position="515"/>
    </location>
</feature>
<dbReference type="GO" id="GO:0005524">
    <property type="term" value="F:ATP binding"/>
    <property type="evidence" value="ECO:0007669"/>
    <property type="project" value="UniProtKB-KW"/>
</dbReference>
<dbReference type="CDD" id="cd03221">
    <property type="entry name" value="ABCF_EF-3"/>
    <property type="match status" value="2"/>
</dbReference>
<feature type="domain" description="ABC transporter" evidence="4">
    <location>
        <begin position="5"/>
        <end position="223"/>
    </location>
</feature>
<dbReference type="Proteomes" id="UP000005947">
    <property type="component" value="Unassembled WGS sequence"/>
</dbReference>
<evidence type="ECO:0000259" key="4">
    <source>
        <dbReference type="PROSITE" id="PS50893"/>
    </source>
</evidence>
<evidence type="ECO:0000256" key="1">
    <source>
        <dbReference type="ARBA" id="ARBA00022741"/>
    </source>
</evidence>
<evidence type="ECO:0000313" key="5">
    <source>
        <dbReference type="EMBL" id="EGF23002.1"/>
    </source>
</evidence>
<dbReference type="RefSeq" id="WP_006303194.1">
    <property type="nucleotide sequence ID" value="NZ_ACGK02000002.1"/>
</dbReference>
<dbReference type="PANTHER" id="PTHR42855:SF1">
    <property type="entry name" value="ABC TRANSPORTER DOMAIN-CONTAINING PROTEIN"/>
    <property type="match status" value="1"/>
</dbReference>
<dbReference type="SUPFAM" id="SSF52540">
    <property type="entry name" value="P-loop containing nucleoside triphosphate hydrolases"/>
    <property type="match status" value="2"/>
</dbReference>
<dbReference type="Gene3D" id="3.40.50.300">
    <property type="entry name" value="P-loop containing nucleotide triphosphate hydrolases"/>
    <property type="match status" value="2"/>
</dbReference>
<name>F1T697_9ACTN</name>
<gene>
    <name evidence="5" type="ORF">HMPREF0091_10997</name>
</gene>
<keyword evidence="6" id="KW-1185">Reference proteome</keyword>
<evidence type="ECO:0000256" key="3">
    <source>
        <dbReference type="SAM" id="MobiDB-lite"/>
    </source>
</evidence>
<reference evidence="5 6" key="1">
    <citation type="submission" date="2011-02" db="EMBL/GenBank/DDBJ databases">
        <authorList>
            <person name="Muzny D."/>
            <person name="Qin X."/>
            <person name="Buhay C."/>
            <person name="Dugan-Rocha S."/>
            <person name="Ding Y."/>
            <person name="Chen G."/>
            <person name="Hawes A."/>
            <person name="Holder M."/>
            <person name="Jhangiani S."/>
            <person name="Johnson A."/>
            <person name="Khan Z."/>
            <person name="Li Z."/>
            <person name="Liu W."/>
            <person name="Liu X."/>
            <person name="Perez L."/>
            <person name="Shen H."/>
            <person name="Wang Q."/>
            <person name="Watt J."/>
            <person name="Xi L."/>
            <person name="Xin Y."/>
            <person name="Zhou J."/>
            <person name="Deng J."/>
            <person name="Jiang H."/>
            <person name="Liu Y."/>
            <person name="Qu J."/>
            <person name="Song X.-Z."/>
            <person name="Zhang L."/>
            <person name="Villasana D."/>
            <person name="Johnson A."/>
            <person name="Liu J."/>
            <person name="Liyanage D."/>
            <person name="Lorensuhewa L."/>
            <person name="Robinson T."/>
            <person name="Song A."/>
            <person name="Song B.-B."/>
            <person name="Dinh H."/>
            <person name="Thornton R."/>
            <person name="Coyle M."/>
            <person name="Francisco L."/>
            <person name="Jackson L."/>
            <person name="Javaid M."/>
            <person name="Korchina V."/>
            <person name="Kovar C."/>
            <person name="Mata R."/>
            <person name="Mathew T."/>
            <person name="Ngo R."/>
            <person name="Nguyen L."/>
            <person name="Nguyen N."/>
            <person name="Okwuonu G."/>
            <person name="Ongeri F."/>
            <person name="Pham C."/>
            <person name="Simmons D."/>
            <person name="Wilczek-Boney K."/>
            <person name="Hale W."/>
            <person name="Jakkamsetti A."/>
            <person name="Pham P."/>
            <person name="Ruth R."/>
            <person name="San Lucas F."/>
            <person name="Warren J."/>
            <person name="Zhang J."/>
            <person name="Zhao Z."/>
            <person name="Zhou C."/>
            <person name="Zhu D."/>
            <person name="Lee S."/>
            <person name="Bess C."/>
            <person name="Blankenburg K."/>
            <person name="Forbes L."/>
            <person name="Fu Q."/>
            <person name="Gubbala S."/>
            <person name="Hirani K."/>
            <person name="Jayaseelan J.C."/>
            <person name="Lara F."/>
            <person name="Munidasa M."/>
            <person name="Palculict T."/>
            <person name="Patil S."/>
            <person name="Pu L.-L."/>
            <person name="Saada N."/>
            <person name="Tang L."/>
            <person name="Weissenberger G."/>
            <person name="Zhu Y."/>
            <person name="Hemphill L."/>
            <person name="Shang Y."/>
            <person name="Youmans B."/>
            <person name="Ayvaz T."/>
            <person name="Ross M."/>
            <person name="Santibanez J."/>
            <person name="Aqrawi P."/>
            <person name="Gross S."/>
            <person name="Joshi V."/>
            <person name="Fowler G."/>
            <person name="Nazareth L."/>
            <person name="Reid J."/>
            <person name="Worley K."/>
            <person name="Petrosino J."/>
            <person name="Highlander S."/>
            <person name="Gibbs R."/>
        </authorList>
    </citation>
    <scope>NUCLEOTIDE SEQUENCE [LARGE SCALE GENOMIC DNA]</scope>
    <source>
        <strain evidence="5 6">DSM 15829</strain>
    </source>
</reference>
<comment type="caution">
    <text evidence="5">The sequence shown here is derived from an EMBL/GenBank/DDBJ whole genome shotgun (WGS) entry which is preliminary data.</text>
</comment>
<dbReference type="InterPro" id="IPR051309">
    <property type="entry name" value="ABCF_ATPase"/>
</dbReference>
<dbReference type="InterPro" id="IPR003593">
    <property type="entry name" value="AAA+_ATPase"/>
</dbReference>
<organism evidence="5 6">
    <name type="scientific">Fannyhessea vaginae DSM 15829</name>
    <dbReference type="NCBI Taxonomy" id="525256"/>
    <lineage>
        <taxon>Bacteria</taxon>
        <taxon>Bacillati</taxon>
        <taxon>Actinomycetota</taxon>
        <taxon>Coriobacteriia</taxon>
        <taxon>Coriobacteriales</taxon>
        <taxon>Atopobiaceae</taxon>
        <taxon>Fannyhessea</taxon>
    </lineage>
</organism>
<sequence length="605" mass="67671">MSVVISADKICVERSAKVLLSKVSLGVSAGDTIGVVGQNGGGKSTLLQVLAHIMEPDSGSVITRNASSIGYLAQRDAFKDSDLVRDVVFQSLETYEWAQDPLKRSLINRLLQDVSFDTTISKLSGGQRHRCDLARVLLGSWDVLLLDEPTNHLDMTTIAWLASYLKDRKRIHGLSSVIVTHDRWFLDEVCDHMWEVHDGCVDPFEGGYSAYIQQRVERERLTEVAETKRQNMLRKELNWLAHGAKARSSKPKFRVEAALEMVALDPPLRNSIELKALAATRLGKQVITLEHVGCAYGSHQVIKPLDWIIGPGERIGIVGENGSGKSSLLRIMTLKQVPSQGVVKVGKSVVFGIVDQHLSCFAHKENQTVEHVLARSKSSVYIDGKSYTPMQLFERLGFRNLDQKSRLCDLSGGQLRRLALMITLLEQPNVLVLDEPGNDLDTDMLAALEDVLDSWAATLLLVTHDRHLMERVCDDIYALLNGDLIHMPRGIDEYMQRLISQDNDASSSHALDASSMPKNKDRAAKQQRACDGVSRYELKKQCDAVLRKLTKQQDEPDRIQQLMQACDGSDYEQLAKLQKQLSEAQRLVDELETQWLTLSEKLESL</sequence>
<dbReference type="AlphaFoldDB" id="F1T697"/>
<dbReference type="PROSITE" id="PS50893">
    <property type="entry name" value="ABC_TRANSPORTER_2"/>
    <property type="match status" value="2"/>
</dbReference>
<dbReference type="OrthoDB" id="3239744at2"/>
<dbReference type="InterPro" id="IPR027417">
    <property type="entry name" value="P-loop_NTPase"/>
</dbReference>
<protein>
    <submittedName>
        <fullName evidence="5">ABC transporter, ATP-binding protein</fullName>
    </submittedName>
</protein>
<dbReference type="eggNOG" id="COG0488">
    <property type="taxonomic scope" value="Bacteria"/>
</dbReference>
<feature type="region of interest" description="Disordered" evidence="3">
    <location>
        <begin position="506"/>
        <end position="527"/>
    </location>
</feature>
<dbReference type="SMART" id="SM00382">
    <property type="entry name" value="AAA"/>
    <property type="match status" value="2"/>
</dbReference>
<feature type="domain" description="ABC transporter" evidence="4">
    <location>
        <begin position="287"/>
        <end position="506"/>
    </location>
</feature>
<dbReference type="GeneID" id="93210524"/>
<dbReference type="GO" id="GO:0016887">
    <property type="term" value="F:ATP hydrolysis activity"/>
    <property type="evidence" value="ECO:0007669"/>
    <property type="project" value="InterPro"/>
</dbReference>
<accession>F1T697</accession>
<evidence type="ECO:0000313" key="6">
    <source>
        <dbReference type="Proteomes" id="UP000005947"/>
    </source>
</evidence>
<keyword evidence="2 5" id="KW-0067">ATP-binding</keyword>
<keyword evidence="1" id="KW-0547">Nucleotide-binding</keyword>
<dbReference type="Pfam" id="PF00005">
    <property type="entry name" value="ABC_tran"/>
    <property type="match status" value="2"/>
</dbReference>
<dbReference type="InterPro" id="IPR003439">
    <property type="entry name" value="ABC_transporter-like_ATP-bd"/>
</dbReference>
<evidence type="ECO:0000256" key="2">
    <source>
        <dbReference type="ARBA" id="ARBA00022840"/>
    </source>
</evidence>
<dbReference type="InterPro" id="IPR032781">
    <property type="entry name" value="ABC_tran_Xtn"/>
</dbReference>
<proteinExistence type="predicted"/>
<dbReference type="PANTHER" id="PTHR42855">
    <property type="entry name" value="ABC TRANSPORTER ATP-BINDING SUBUNIT"/>
    <property type="match status" value="1"/>
</dbReference>